<dbReference type="PROSITE" id="PS51459">
    <property type="entry name" value="FIDO"/>
    <property type="match status" value="1"/>
</dbReference>
<proteinExistence type="predicted"/>
<dbReference type="InterPro" id="IPR003812">
    <property type="entry name" value="Fido"/>
</dbReference>
<protein>
    <submittedName>
        <fullName evidence="6">Protein involved in cell division</fullName>
    </submittedName>
</protein>
<feature type="domain" description="Fido" evidence="5">
    <location>
        <begin position="229"/>
        <end position="378"/>
    </location>
</feature>
<dbReference type="PANTHER" id="PTHR13504:SF38">
    <property type="entry name" value="FIDO DOMAIN-CONTAINING PROTEIN"/>
    <property type="match status" value="1"/>
</dbReference>
<keyword evidence="6" id="KW-0132">Cell division</keyword>
<dbReference type="AlphaFoldDB" id="A0A2X2SNR1"/>
<dbReference type="InterPro" id="IPR040198">
    <property type="entry name" value="Fido_containing"/>
</dbReference>
<dbReference type="Pfam" id="PF13787">
    <property type="entry name" value="HXXEE"/>
    <property type="match status" value="1"/>
</dbReference>
<dbReference type="SUPFAM" id="SSF140931">
    <property type="entry name" value="Fic-like"/>
    <property type="match status" value="1"/>
</dbReference>
<evidence type="ECO:0000313" key="6">
    <source>
        <dbReference type="EMBL" id="SQA93504.1"/>
    </source>
</evidence>
<keyword evidence="4" id="KW-1133">Transmembrane helix</keyword>
<feature type="binding site" evidence="2">
    <location>
        <begin position="324"/>
        <end position="331"/>
    </location>
    <ligand>
        <name>ATP</name>
        <dbReference type="ChEBI" id="CHEBI:30616"/>
    </ligand>
</feature>
<feature type="binding site" evidence="2">
    <location>
        <begin position="356"/>
        <end position="357"/>
    </location>
    <ligand>
        <name>ATP</name>
        <dbReference type="ChEBI" id="CHEBI:30616"/>
    </ligand>
</feature>
<feature type="active site" evidence="1">
    <location>
        <position position="320"/>
    </location>
</feature>
<keyword evidence="2" id="KW-0547">Nucleotide-binding</keyword>
<evidence type="ECO:0000256" key="1">
    <source>
        <dbReference type="PIRSR" id="PIRSR640198-1"/>
    </source>
</evidence>
<dbReference type="GO" id="GO:0051301">
    <property type="term" value="P:cell division"/>
    <property type="evidence" value="ECO:0007669"/>
    <property type="project" value="UniProtKB-KW"/>
</dbReference>
<keyword evidence="4" id="KW-0472">Membrane</keyword>
<dbReference type="PANTHER" id="PTHR13504">
    <property type="entry name" value="FIDO DOMAIN-CONTAINING PROTEIN DDB_G0283145"/>
    <property type="match status" value="1"/>
</dbReference>
<dbReference type="GO" id="GO:0005524">
    <property type="term" value="F:ATP binding"/>
    <property type="evidence" value="ECO:0007669"/>
    <property type="project" value="UniProtKB-KW"/>
</dbReference>
<keyword evidence="4" id="KW-0812">Transmembrane</keyword>
<name>A0A2X2SNR1_CAPOC</name>
<keyword evidence="6" id="KW-0131">Cell cycle</keyword>
<dbReference type="Gene3D" id="1.10.3290.10">
    <property type="entry name" value="Fido-like domain"/>
    <property type="match status" value="1"/>
</dbReference>
<organism evidence="6 7">
    <name type="scientific">Capnocytophaga ochracea</name>
    <dbReference type="NCBI Taxonomy" id="1018"/>
    <lineage>
        <taxon>Bacteria</taxon>
        <taxon>Pseudomonadati</taxon>
        <taxon>Bacteroidota</taxon>
        <taxon>Flavobacteriia</taxon>
        <taxon>Flavobacteriales</taxon>
        <taxon>Flavobacteriaceae</taxon>
        <taxon>Capnocytophaga</taxon>
    </lineage>
</organism>
<keyword evidence="2" id="KW-0067">ATP-binding</keyword>
<evidence type="ECO:0000313" key="7">
    <source>
        <dbReference type="Proteomes" id="UP000250169"/>
    </source>
</evidence>
<reference evidence="6 7" key="1">
    <citation type="submission" date="2018-06" db="EMBL/GenBank/DDBJ databases">
        <authorList>
            <consortium name="Pathogen Informatics"/>
            <person name="Doyle S."/>
        </authorList>
    </citation>
    <scope>NUCLEOTIDE SEQUENCE [LARGE SCALE GENOMIC DNA]</scope>
    <source>
        <strain evidence="6 7">NCTC11545</strain>
    </source>
</reference>
<accession>A0A2X2SNR1</accession>
<feature type="site" description="Important for autoinhibition of adenylyltransferase activity" evidence="3">
    <location>
        <position position="179"/>
    </location>
</feature>
<evidence type="ECO:0000256" key="2">
    <source>
        <dbReference type="PIRSR" id="PIRSR640198-2"/>
    </source>
</evidence>
<feature type="transmembrane region" description="Helical" evidence="4">
    <location>
        <begin position="91"/>
        <end position="108"/>
    </location>
</feature>
<evidence type="ECO:0000256" key="3">
    <source>
        <dbReference type="PIRSR" id="PIRSR640198-3"/>
    </source>
</evidence>
<sequence length="401" mass="45798">METNKYIHLWLPIMGLHALHQVEESISFWQWYIDFVDKIPQWLQLPRIAENAHLANEHPEYFIGASIGQLVLVVVIAFLCRKSEKATRIALSLYLVGLTFFLVWHILVSYFTHSYSPVMVTCLIGVYLIPKWGTSCLKDKKIMAISEIIQTYRALGLESSLNYNEFNKILITSHSTRIEGSTLTLNETRVLIEDGSTPNGKPLLFANQTKDHYEALNFVLKEATQQRLLSVTFIQEIAAKVMKTTGEVLTNALGTVDASKGELRKVRVTAGGVSFMSFEKVPAALEQLVKKLNELLPKQTTEEAQLALSFYAHYELVNIHPFLDGNGRTSRLLMNFIQQWYGLPLGIVFAEDKAAYYEALNSVRTNENFEAYNAFMFSQYTKHLRNEIAKEKDFREKKTKP</sequence>
<dbReference type="Pfam" id="PF02661">
    <property type="entry name" value="Fic"/>
    <property type="match status" value="1"/>
</dbReference>
<feature type="transmembrane region" description="Helical" evidence="4">
    <location>
        <begin position="61"/>
        <end position="79"/>
    </location>
</feature>
<dbReference type="InterPro" id="IPR025671">
    <property type="entry name" value="HXXEE"/>
</dbReference>
<evidence type="ECO:0000259" key="5">
    <source>
        <dbReference type="PROSITE" id="PS51459"/>
    </source>
</evidence>
<dbReference type="InterPro" id="IPR036597">
    <property type="entry name" value="Fido-like_dom_sf"/>
</dbReference>
<dbReference type="Proteomes" id="UP000250169">
    <property type="component" value="Unassembled WGS sequence"/>
</dbReference>
<evidence type="ECO:0000256" key="4">
    <source>
        <dbReference type="SAM" id="Phobius"/>
    </source>
</evidence>
<dbReference type="EMBL" id="UAVS01000002">
    <property type="protein sequence ID" value="SQA93504.1"/>
    <property type="molecule type" value="Genomic_DNA"/>
</dbReference>
<gene>
    <name evidence="6" type="ORF">NCTC11545_00880</name>
</gene>